<dbReference type="GO" id="GO:0030288">
    <property type="term" value="C:outer membrane-bounded periplasmic space"/>
    <property type="evidence" value="ECO:0007669"/>
    <property type="project" value="TreeGrafter"/>
</dbReference>
<name>Q08S12_STIAD</name>
<dbReference type="CDD" id="cd06312">
    <property type="entry name" value="PBP1_ABC_sugar_binding-like"/>
    <property type="match status" value="1"/>
</dbReference>
<dbReference type="PATRIC" id="fig|378806.16.peg.2138"/>
<comment type="caution">
    <text evidence="5">The sequence shown here is derived from an EMBL/GenBank/DDBJ whole genome shotgun (WGS) entry which is preliminary data.</text>
</comment>
<dbReference type="GO" id="GO:0030246">
    <property type="term" value="F:carbohydrate binding"/>
    <property type="evidence" value="ECO:0007669"/>
    <property type="project" value="TreeGrafter"/>
</dbReference>
<reference evidence="5 6" key="1">
    <citation type="submission" date="2006-04" db="EMBL/GenBank/DDBJ databases">
        <authorList>
            <person name="Nierman W.C."/>
        </authorList>
    </citation>
    <scope>NUCLEOTIDE SEQUENCE [LARGE SCALE GENOMIC DNA]</scope>
    <source>
        <strain evidence="5 6">DW4/3-1</strain>
    </source>
</reference>
<feature type="region of interest" description="Disordered" evidence="3">
    <location>
        <begin position="1"/>
        <end position="30"/>
    </location>
</feature>
<proteinExistence type="inferred from homology"/>
<comment type="subcellular location">
    <subcellularLocation>
        <location evidence="1">Cell envelope</location>
    </subcellularLocation>
</comment>
<accession>Q08S12</accession>
<evidence type="ECO:0000256" key="1">
    <source>
        <dbReference type="ARBA" id="ARBA00004196"/>
    </source>
</evidence>
<gene>
    <name evidence="5" type="ORF">STIAU_0121</name>
</gene>
<feature type="domain" description="Periplasmic binding protein" evidence="4">
    <location>
        <begin position="80"/>
        <end position="328"/>
    </location>
</feature>
<evidence type="ECO:0000256" key="3">
    <source>
        <dbReference type="SAM" id="MobiDB-lite"/>
    </source>
</evidence>
<dbReference type="SUPFAM" id="SSF53822">
    <property type="entry name" value="Periplasmic binding protein-like I"/>
    <property type="match status" value="1"/>
</dbReference>
<evidence type="ECO:0000313" key="6">
    <source>
        <dbReference type="Proteomes" id="UP000032702"/>
    </source>
</evidence>
<dbReference type="EMBL" id="AAMD01000173">
    <property type="protein sequence ID" value="EAU63275.1"/>
    <property type="molecule type" value="Genomic_DNA"/>
</dbReference>
<dbReference type="PANTHER" id="PTHR30036:SF7">
    <property type="entry name" value="ABC TRANSPORTER PERIPLASMIC-BINDING PROTEIN YPHF"/>
    <property type="match status" value="1"/>
</dbReference>
<evidence type="ECO:0000313" key="5">
    <source>
        <dbReference type="EMBL" id="EAU63275.1"/>
    </source>
</evidence>
<organism evidence="5 6">
    <name type="scientific">Stigmatella aurantiaca (strain DW4/3-1)</name>
    <dbReference type="NCBI Taxonomy" id="378806"/>
    <lineage>
        <taxon>Bacteria</taxon>
        <taxon>Pseudomonadati</taxon>
        <taxon>Myxococcota</taxon>
        <taxon>Myxococcia</taxon>
        <taxon>Myxococcales</taxon>
        <taxon>Cystobacterineae</taxon>
        <taxon>Archangiaceae</taxon>
        <taxon>Stigmatella</taxon>
    </lineage>
</organism>
<dbReference type="AlphaFoldDB" id="Q08S12"/>
<dbReference type="Proteomes" id="UP000032702">
    <property type="component" value="Unassembled WGS sequence"/>
</dbReference>
<dbReference type="Pfam" id="PF13407">
    <property type="entry name" value="Peripla_BP_4"/>
    <property type="match status" value="1"/>
</dbReference>
<evidence type="ECO:0000259" key="4">
    <source>
        <dbReference type="Pfam" id="PF13407"/>
    </source>
</evidence>
<dbReference type="InterPro" id="IPR050555">
    <property type="entry name" value="Bact_Solute-Bind_Prot2"/>
</dbReference>
<comment type="similarity">
    <text evidence="2">Belongs to the bacterial solute-binding protein 2 family.</text>
</comment>
<sequence length="364" mass="37554">MPTLDCRPAEPPCRLGQQVRGGDLATKQGNDMRSQSIRAVMACLAVVLAMACTKSETPAPASQANAPQTPSAPRKNITLAVITHGQASDTFWSVVKNGVNNAAQDLGVTVTYNAPQTFDMVAMSRLIDAEVAKKPDGLVVSIPDPEALSRSIQAAVDAGIPVISINSGSDVYKQLGVLLHVGQTEYEAGAGGGEKMAATGVKNVLCVNHEVGNASLDLRCKGFLDAIAKAGGTGRVLAVNAADPTDSQQKVAAALTGGVDGILTLGPLSSNAALAALKQGGSLGKVKLGTFDLTPDVLSGIQGGELEFAIDQQQYLQGYLPIVLLTQYKQFGVLPAGGVLPTGPGFVTRETASRVIELSKQGIR</sequence>
<dbReference type="InterPro" id="IPR028082">
    <property type="entry name" value="Peripla_BP_I"/>
</dbReference>
<dbReference type="InterPro" id="IPR025997">
    <property type="entry name" value="SBP_2_dom"/>
</dbReference>
<dbReference type="Gene3D" id="3.40.50.2300">
    <property type="match status" value="2"/>
</dbReference>
<dbReference type="PANTHER" id="PTHR30036">
    <property type="entry name" value="D-XYLOSE-BINDING PERIPLASMIC PROTEIN"/>
    <property type="match status" value="1"/>
</dbReference>
<evidence type="ECO:0000256" key="2">
    <source>
        <dbReference type="ARBA" id="ARBA00007639"/>
    </source>
</evidence>
<protein>
    <submittedName>
        <fullName evidence="5">Periplasmic binding protein/LacI transcriptional regulator</fullName>
    </submittedName>
</protein>